<dbReference type="Pfam" id="PF14392">
    <property type="entry name" value="zf-CCHC_4"/>
    <property type="match status" value="1"/>
</dbReference>
<dbReference type="GO" id="GO:0008270">
    <property type="term" value="F:zinc ion binding"/>
    <property type="evidence" value="ECO:0007669"/>
    <property type="project" value="UniProtKB-KW"/>
</dbReference>
<keyword evidence="1" id="KW-0863">Zinc-finger</keyword>
<organism evidence="3 4">
    <name type="scientific">Gossypium stocksii</name>
    <dbReference type="NCBI Taxonomy" id="47602"/>
    <lineage>
        <taxon>Eukaryota</taxon>
        <taxon>Viridiplantae</taxon>
        <taxon>Streptophyta</taxon>
        <taxon>Embryophyta</taxon>
        <taxon>Tracheophyta</taxon>
        <taxon>Spermatophyta</taxon>
        <taxon>Magnoliopsida</taxon>
        <taxon>eudicotyledons</taxon>
        <taxon>Gunneridae</taxon>
        <taxon>Pentapetalae</taxon>
        <taxon>rosids</taxon>
        <taxon>malvids</taxon>
        <taxon>Malvales</taxon>
        <taxon>Malvaceae</taxon>
        <taxon>Malvoideae</taxon>
        <taxon>Gossypium</taxon>
    </lineage>
</organism>
<accession>A0A9D3UK57</accession>
<name>A0A9D3UK57_9ROSI</name>
<protein>
    <recommendedName>
        <fullName evidence="2">CCHC-type domain-containing protein</fullName>
    </recommendedName>
</protein>
<dbReference type="InterPro" id="IPR025836">
    <property type="entry name" value="Zn_knuckle_CX2CX4HX4C"/>
</dbReference>
<sequence>MEGQSWLLWNNIIIFDRLIKPMDRSQIKLLSTPFWTKTGPYSPEFDKKDLLHAIGVTFGGIIRSEIIGEFCRLRVKLDVQKPLAFKYEKLPAFCFGCGKMGHGLQECKFYNLWKKTKLGMTHCFL</sequence>
<dbReference type="EMBL" id="JAIQCV010000011">
    <property type="protein sequence ID" value="KAH1046825.1"/>
    <property type="molecule type" value="Genomic_DNA"/>
</dbReference>
<gene>
    <name evidence="3" type="ORF">J1N35_037609</name>
</gene>
<proteinExistence type="predicted"/>
<evidence type="ECO:0000259" key="2">
    <source>
        <dbReference type="PROSITE" id="PS50158"/>
    </source>
</evidence>
<keyword evidence="1" id="KW-0862">Zinc</keyword>
<reference evidence="3 4" key="1">
    <citation type="journal article" date="2021" name="Plant Biotechnol. J.">
        <title>Multi-omics assisted identification of the key and species-specific regulatory components of drought-tolerant mechanisms in Gossypium stocksii.</title>
        <authorList>
            <person name="Yu D."/>
            <person name="Ke L."/>
            <person name="Zhang D."/>
            <person name="Wu Y."/>
            <person name="Sun Y."/>
            <person name="Mei J."/>
            <person name="Sun J."/>
            <person name="Sun Y."/>
        </authorList>
    </citation>
    <scope>NUCLEOTIDE SEQUENCE [LARGE SCALE GENOMIC DNA]</scope>
    <source>
        <strain evidence="4">cv. E1</strain>
        <tissue evidence="3">Leaf</tissue>
    </source>
</reference>
<keyword evidence="4" id="KW-1185">Reference proteome</keyword>
<evidence type="ECO:0000313" key="4">
    <source>
        <dbReference type="Proteomes" id="UP000828251"/>
    </source>
</evidence>
<feature type="domain" description="CCHC-type" evidence="2">
    <location>
        <begin position="94"/>
        <end position="108"/>
    </location>
</feature>
<dbReference type="GO" id="GO:0003676">
    <property type="term" value="F:nucleic acid binding"/>
    <property type="evidence" value="ECO:0007669"/>
    <property type="project" value="InterPro"/>
</dbReference>
<evidence type="ECO:0000256" key="1">
    <source>
        <dbReference type="PROSITE-ProRule" id="PRU00047"/>
    </source>
</evidence>
<dbReference type="OrthoDB" id="966987at2759"/>
<dbReference type="AlphaFoldDB" id="A0A9D3UK57"/>
<evidence type="ECO:0000313" key="3">
    <source>
        <dbReference type="EMBL" id="KAH1046825.1"/>
    </source>
</evidence>
<comment type="caution">
    <text evidence="3">The sequence shown here is derived from an EMBL/GenBank/DDBJ whole genome shotgun (WGS) entry which is preliminary data.</text>
</comment>
<dbReference type="PROSITE" id="PS50158">
    <property type="entry name" value="ZF_CCHC"/>
    <property type="match status" value="1"/>
</dbReference>
<dbReference type="Proteomes" id="UP000828251">
    <property type="component" value="Unassembled WGS sequence"/>
</dbReference>
<keyword evidence="1" id="KW-0479">Metal-binding</keyword>
<dbReference type="InterPro" id="IPR001878">
    <property type="entry name" value="Znf_CCHC"/>
</dbReference>